<evidence type="ECO:0000256" key="3">
    <source>
        <dbReference type="ARBA" id="ARBA00022692"/>
    </source>
</evidence>
<dbReference type="AlphaFoldDB" id="A0A0K6HRX3"/>
<evidence type="ECO:0000256" key="5">
    <source>
        <dbReference type="ARBA" id="ARBA00023136"/>
    </source>
</evidence>
<dbReference type="Pfam" id="PF02687">
    <property type="entry name" value="FtsX"/>
    <property type="match status" value="1"/>
</dbReference>
<reference evidence="10" key="1">
    <citation type="submission" date="2015-08" db="EMBL/GenBank/DDBJ databases">
        <authorList>
            <person name="Varghese N."/>
        </authorList>
    </citation>
    <scope>NUCLEOTIDE SEQUENCE [LARGE SCALE GENOMIC DNA]</scope>
    <source>
        <strain evidence="10">DSM 23407</strain>
    </source>
</reference>
<dbReference type="PANTHER" id="PTHR47755:SF1">
    <property type="entry name" value="CELL DIVISION PROTEIN FTSX"/>
    <property type="match status" value="1"/>
</dbReference>
<evidence type="ECO:0000259" key="8">
    <source>
        <dbReference type="Pfam" id="PF02687"/>
    </source>
</evidence>
<evidence type="ECO:0000256" key="6">
    <source>
        <dbReference type="SAM" id="MobiDB-lite"/>
    </source>
</evidence>
<keyword evidence="2" id="KW-1003">Cell membrane</keyword>
<evidence type="ECO:0000313" key="10">
    <source>
        <dbReference type="Proteomes" id="UP000183900"/>
    </source>
</evidence>
<feature type="transmembrane region" description="Helical" evidence="7">
    <location>
        <begin position="265"/>
        <end position="287"/>
    </location>
</feature>
<accession>A0A0K6HRX3</accession>
<evidence type="ECO:0000256" key="7">
    <source>
        <dbReference type="SAM" id="Phobius"/>
    </source>
</evidence>
<evidence type="ECO:0000256" key="1">
    <source>
        <dbReference type="ARBA" id="ARBA00004651"/>
    </source>
</evidence>
<proteinExistence type="predicted"/>
<dbReference type="PANTHER" id="PTHR47755">
    <property type="entry name" value="CELL DIVISION PROTEIN FTSX"/>
    <property type="match status" value="1"/>
</dbReference>
<organism evidence="9 10">
    <name type="scientific">Pannonibacter indicus</name>
    <dbReference type="NCBI Taxonomy" id="466044"/>
    <lineage>
        <taxon>Bacteria</taxon>
        <taxon>Pseudomonadati</taxon>
        <taxon>Pseudomonadota</taxon>
        <taxon>Alphaproteobacteria</taxon>
        <taxon>Hyphomicrobiales</taxon>
        <taxon>Stappiaceae</taxon>
        <taxon>Pannonibacter</taxon>
    </lineage>
</organism>
<keyword evidence="3 7" id="KW-0812">Transmembrane</keyword>
<feature type="domain" description="ABC3 transporter permease C-terminal" evidence="8">
    <location>
        <begin position="217"/>
        <end position="343"/>
    </location>
</feature>
<dbReference type="GO" id="GO:0032153">
    <property type="term" value="C:cell division site"/>
    <property type="evidence" value="ECO:0007669"/>
    <property type="project" value="TreeGrafter"/>
</dbReference>
<feature type="region of interest" description="Disordered" evidence="6">
    <location>
        <begin position="1"/>
        <end position="30"/>
    </location>
</feature>
<dbReference type="InterPro" id="IPR004513">
    <property type="entry name" value="FtsX"/>
</dbReference>
<evidence type="ECO:0000256" key="2">
    <source>
        <dbReference type="ARBA" id="ARBA00022475"/>
    </source>
</evidence>
<feature type="transmembrane region" description="Helical" evidence="7">
    <location>
        <begin position="203"/>
        <end position="231"/>
    </location>
</feature>
<dbReference type="EMBL" id="CYHE01000002">
    <property type="protein sequence ID" value="CUA93797.1"/>
    <property type="molecule type" value="Genomic_DNA"/>
</dbReference>
<protein>
    <submittedName>
        <fullName evidence="9">Cell division protein FtsX</fullName>
    </submittedName>
</protein>
<dbReference type="OrthoDB" id="9814843at2"/>
<name>A0A0K6HRX3_9HYPH</name>
<evidence type="ECO:0000256" key="4">
    <source>
        <dbReference type="ARBA" id="ARBA00022989"/>
    </source>
</evidence>
<keyword evidence="9" id="KW-0132">Cell division</keyword>
<evidence type="ECO:0000313" key="9">
    <source>
        <dbReference type="EMBL" id="CUA93797.1"/>
    </source>
</evidence>
<keyword evidence="5 7" id="KW-0472">Membrane</keyword>
<gene>
    <name evidence="9" type="ORF">Ga0061067_102518</name>
</gene>
<comment type="subcellular location">
    <subcellularLocation>
        <location evidence="1">Cell membrane</location>
        <topology evidence="1">Multi-pass membrane protein</topology>
    </subcellularLocation>
</comment>
<dbReference type="Proteomes" id="UP000183900">
    <property type="component" value="Unassembled WGS sequence"/>
</dbReference>
<sequence length="347" mass="36380">MASKAPPPKKTGAKAPRQQKSRPKLPRPSLKLSLRGKAKAAAGGQDARLRPSAAIVPSQSVAGRALTLVVAIMSFLACLTVGSVSVVWEAAHDWSNDLVREVTVQIRPADGVDMLREIDKAVALTQEFPGIGTVRALSDEETRQLLQPWLGAGLDLETLPVPRLIQVTVSNPQELDLPALKQSIEQNVRGASLDDHSIWTSRLAAMAGAVVAGGFGILALVLFSMVLSVIFATRAAMAGNRDVVSVLHFVGASDGFIAREFQRHFLVLGLKGGIAGGLAASFCFILLEAFTRQTSGMAGADQMSALFGSVAVGTPGYFGVAGIVFIVALLTALTSGLAVKSHLAKID</sequence>
<keyword evidence="10" id="KW-1185">Reference proteome</keyword>
<feature type="transmembrane region" description="Helical" evidence="7">
    <location>
        <begin position="65"/>
        <end position="88"/>
    </location>
</feature>
<keyword evidence="9" id="KW-0131">Cell cycle</keyword>
<dbReference type="RefSeq" id="WP_055454855.1">
    <property type="nucleotide sequence ID" value="NZ_CYHE01000002.1"/>
</dbReference>
<dbReference type="GO" id="GO:0016020">
    <property type="term" value="C:membrane"/>
    <property type="evidence" value="ECO:0007669"/>
    <property type="project" value="InterPro"/>
</dbReference>
<dbReference type="InterPro" id="IPR003838">
    <property type="entry name" value="ABC3_permease_C"/>
</dbReference>
<keyword evidence="4 7" id="KW-1133">Transmembrane helix</keyword>
<feature type="transmembrane region" description="Helical" evidence="7">
    <location>
        <begin position="316"/>
        <end position="339"/>
    </location>
</feature>
<dbReference type="GO" id="GO:0051301">
    <property type="term" value="P:cell division"/>
    <property type="evidence" value="ECO:0007669"/>
    <property type="project" value="UniProtKB-KW"/>
</dbReference>